<evidence type="ECO:0008006" key="3">
    <source>
        <dbReference type="Google" id="ProtNLM"/>
    </source>
</evidence>
<sequence>MLNRSDLSAAASPRAVCAARGPASAAVLAYFAPDADPERVALLQHTLEALGETDAVSEDEDLQLALFLLYASSYGTIPVFPAEREWDPEVIAARAAIERVFEAELRQRVRVPDLPAAEAAEVARVLFAMTNDVSGPNTALYFARQATLEQAEEFLVQRSIYTLREADPHSLAIPRLVGRPKAALVEIQADEYGGGRAERVHATMFARTMRGAGLDSSYGAYIDDAPAVTLASHNTMSMFGFNRRLVGAIVGHLAAFEMTSSIPNRFYGDGFRRLGFGEDVTAYFDEHVEADAVHEQIAAHDLAGSLAEDRPELLEDILFGAAACLMVDGAISQHLHDSWSAGQSSLRERKAA</sequence>
<dbReference type="SMART" id="SM01236">
    <property type="entry name" value="Haem_oxygenase_2"/>
    <property type="match status" value="1"/>
</dbReference>
<protein>
    <recommendedName>
        <fullName evidence="3">Iron-containing redox enzyme family protein</fullName>
    </recommendedName>
</protein>
<dbReference type="SUPFAM" id="SSF48613">
    <property type="entry name" value="Heme oxygenase-like"/>
    <property type="match status" value="1"/>
</dbReference>
<dbReference type="Gene3D" id="1.20.910.10">
    <property type="entry name" value="Heme oxygenase-like"/>
    <property type="match status" value="1"/>
</dbReference>
<evidence type="ECO:0000313" key="1">
    <source>
        <dbReference type="EMBL" id="NYD25222.1"/>
    </source>
</evidence>
<evidence type="ECO:0000313" key="2">
    <source>
        <dbReference type="Proteomes" id="UP000586095"/>
    </source>
</evidence>
<dbReference type="Pfam" id="PF14518">
    <property type="entry name" value="Haem_oxygenas_2"/>
    <property type="match status" value="1"/>
</dbReference>
<keyword evidence="2" id="KW-1185">Reference proteome</keyword>
<proteinExistence type="predicted"/>
<dbReference type="EMBL" id="JACCBD010000001">
    <property type="protein sequence ID" value="NYD25222.1"/>
    <property type="molecule type" value="Genomic_DNA"/>
</dbReference>
<dbReference type="Proteomes" id="UP000586095">
    <property type="component" value="Unassembled WGS sequence"/>
</dbReference>
<reference evidence="1 2" key="1">
    <citation type="submission" date="2020-07" db="EMBL/GenBank/DDBJ databases">
        <title>Sequencing the genomes of 1000 actinobacteria strains.</title>
        <authorList>
            <person name="Klenk H.-P."/>
        </authorList>
    </citation>
    <scope>NUCLEOTIDE SEQUENCE [LARGE SCALE GENOMIC DNA]</scope>
    <source>
        <strain evidence="1 2">DSM 17380</strain>
    </source>
</reference>
<accession>A0A852REU7</accession>
<gene>
    <name evidence="1" type="ORF">BJ960_000025</name>
</gene>
<comment type="caution">
    <text evidence="1">The sequence shown here is derived from an EMBL/GenBank/DDBJ whole genome shotgun (WGS) entry which is preliminary data.</text>
</comment>
<name>A0A852REU7_9MICO</name>
<dbReference type="RefSeq" id="WP_307814720.1">
    <property type="nucleotide sequence ID" value="NZ_BAAALZ010000004.1"/>
</dbReference>
<dbReference type="AlphaFoldDB" id="A0A852REU7"/>
<dbReference type="InterPro" id="IPR016084">
    <property type="entry name" value="Haem_Oase-like_multi-hlx"/>
</dbReference>
<organism evidence="1 2">
    <name type="scientific">Leucobacter aridicollis</name>
    <dbReference type="NCBI Taxonomy" id="283878"/>
    <lineage>
        <taxon>Bacteria</taxon>
        <taxon>Bacillati</taxon>
        <taxon>Actinomycetota</taxon>
        <taxon>Actinomycetes</taxon>
        <taxon>Micrococcales</taxon>
        <taxon>Microbacteriaceae</taxon>
        <taxon>Leucobacter</taxon>
    </lineage>
</organism>